<sequence>MAYIQINGGVNRFDLEIEILPDSDKSMGRPPLGMKPTTIRLTTDTIRRIEALVGNRRLALFIREAVENELQRREIPEASTGQGNP</sequence>
<dbReference type="AlphaFoldDB" id="A0A975Q2X2"/>
<evidence type="ECO:0000313" key="2">
    <source>
        <dbReference type="Proteomes" id="UP000681425"/>
    </source>
</evidence>
<dbReference type="Proteomes" id="UP000681425">
    <property type="component" value="Chromosome"/>
</dbReference>
<dbReference type="KEGG" id="spph:KFK14_05450"/>
<keyword evidence="2" id="KW-1185">Reference proteome</keyword>
<evidence type="ECO:0000313" key="1">
    <source>
        <dbReference type="EMBL" id="QUT06883.1"/>
    </source>
</evidence>
<accession>A0A975Q2X2</accession>
<dbReference type="EMBL" id="CP073910">
    <property type="protein sequence ID" value="QUT06883.1"/>
    <property type="molecule type" value="Genomic_DNA"/>
</dbReference>
<organism evidence="1 2">
    <name type="scientific">Sphingobium phenoxybenzoativorans</name>
    <dbReference type="NCBI Taxonomy" id="1592790"/>
    <lineage>
        <taxon>Bacteria</taxon>
        <taxon>Pseudomonadati</taxon>
        <taxon>Pseudomonadota</taxon>
        <taxon>Alphaproteobacteria</taxon>
        <taxon>Sphingomonadales</taxon>
        <taxon>Sphingomonadaceae</taxon>
        <taxon>Sphingobium</taxon>
    </lineage>
</organism>
<protein>
    <submittedName>
        <fullName evidence="1">Uncharacterized protein</fullName>
    </submittedName>
</protein>
<dbReference type="RefSeq" id="WP_212610173.1">
    <property type="nucleotide sequence ID" value="NZ_CP073910.1"/>
</dbReference>
<proteinExistence type="predicted"/>
<reference evidence="1" key="1">
    <citation type="submission" date="2021-04" db="EMBL/GenBank/DDBJ databases">
        <title>Isolation of p-tert-butylphenol degrading bacteria Sphingobium phenoxybenzoativorans Tas13 from active sludge.</title>
        <authorList>
            <person name="Li Y."/>
        </authorList>
    </citation>
    <scope>NUCLEOTIDE SEQUENCE</scope>
    <source>
        <strain evidence="1">Tas13</strain>
    </source>
</reference>
<name>A0A975Q2X2_9SPHN</name>
<gene>
    <name evidence="1" type="ORF">KFK14_05450</name>
</gene>